<keyword evidence="4" id="KW-1185">Reference proteome</keyword>
<feature type="transmembrane region" description="Helical" evidence="2">
    <location>
        <begin position="166"/>
        <end position="189"/>
    </location>
</feature>
<feature type="transmembrane region" description="Helical" evidence="2">
    <location>
        <begin position="122"/>
        <end position="146"/>
    </location>
</feature>
<dbReference type="OrthoDB" id="6516541at2759"/>
<evidence type="ECO:0000313" key="4">
    <source>
        <dbReference type="Proteomes" id="UP000759131"/>
    </source>
</evidence>
<name>A0A7R9L3K8_9ACAR</name>
<reference evidence="3" key="1">
    <citation type="submission" date="2020-11" db="EMBL/GenBank/DDBJ databases">
        <authorList>
            <person name="Tran Van P."/>
        </authorList>
    </citation>
    <scope>NUCLEOTIDE SEQUENCE</scope>
</reference>
<sequence>MIMTMSVINTNIHDRLVMNKTTKLDPSNKGAHGNDHNRTKRSIGELGDFDRQNNTTINIQTDTTTTTLTPITTTLSTNSTATQPTVPPFTTTTAASTTVTTTFTTSAPVVNSWASCLAFTKYFIISFILLWIVCIIVETLIVGFAISGTEMNTAIECLIKIKIGLFVLEVLLLIVNISLIGDYIGFSAPDGKSSCLSVPTMKTVVDLTIFNWIILATIFVAIICYVLKRLITKSTDTVDKMATLMMANMIQLNMVRSTTVFISWKFRHD</sequence>
<evidence type="ECO:0000256" key="1">
    <source>
        <dbReference type="SAM" id="MobiDB-lite"/>
    </source>
</evidence>
<dbReference type="EMBL" id="OC868858">
    <property type="protein sequence ID" value="CAD7634257.1"/>
    <property type="molecule type" value="Genomic_DNA"/>
</dbReference>
<proteinExistence type="predicted"/>
<dbReference type="Proteomes" id="UP000759131">
    <property type="component" value="Unassembled WGS sequence"/>
</dbReference>
<accession>A0A7R9L3K8</accession>
<feature type="transmembrane region" description="Helical" evidence="2">
    <location>
        <begin position="209"/>
        <end position="227"/>
    </location>
</feature>
<evidence type="ECO:0000256" key="2">
    <source>
        <dbReference type="SAM" id="Phobius"/>
    </source>
</evidence>
<keyword evidence="2" id="KW-0472">Membrane</keyword>
<protein>
    <submittedName>
        <fullName evidence="3">Uncharacterized protein</fullName>
    </submittedName>
</protein>
<gene>
    <name evidence="3" type="ORF">OSB1V03_LOCUS14653</name>
</gene>
<evidence type="ECO:0000313" key="3">
    <source>
        <dbReference type="EMBL" id="CAD7634257.1"/>
    </source>
</evidence>
<dbReference type="AlphaFoldDB" id="A0A7R9L3K8"/>
<keyword evidence="2" id="KW-1133">Transmembrane helix</keyword>
<feature type="region of interest" description="Disordered" evidence="1">
    <location>
        <begin position="23"/>
        <end position="47"/>
    </location>
</feature>
<dbReference type="EMBL" id="CAJPIZ010014283">
    <property type="protein sequence ID" value="CAG2114687.1"/>
    <property type="molecule type" value="Genomic_DNA"/>
</dbReference>
<keyword evidence="2" id="KW-0812">Transmembrane</keyword>
<organism evidence="3">
    <name type="scientific">Medioppia subpectinata</name>
    <dbReference type="NCBI Taxonomy" id="1979941"/>
    <lineage>
        <taxon>Eukaryota</taxon>
        <taxon>Metazoa</taxon>
        <taxon>Ecdysozoa</taxon>
        <taxon>Arthropoda</taxon>
        <taxon>Chelicerata</taxon>
        <taxon>Arachnida</taxon>
        <taxon>Acari</taxon>
        <taxon>Acariformes</taxon>
        <taxon>Sarcoptiformes</taxon>
        <taxon>Oribatida</taxon>
        <taxon>Brachypylina</taxon>
        <taxon>Oppioidea</taxon>
        <taxon>Oppiidae</taxon>
        <taxon>Medioppia</taxon>
    </lineage>
</organism>